<dbReference type="PATRIC" id="fig|942150.3.peg.2888"/>
<name>A0A0R2MBD8_9LACO</name>
<keyword evidence="2" id="KW-1185">Reference proteome</keyword>
<proteinExistence type="predicted"/>
<accession>A0A0R2MBD8</accession>
<organism evidence="1 2">
    <name type="scientific">Lactiplantibacillus xiangfangensis</name>
    <dbReference type="NCBI Taxonomy" id="942150"/>
    <lineage>
        <taxon>Bacteria</taxon>
        <taxon>Bacillati</taxon>
        <taxon>Bacillota</taxon>
        <taxon>Bacilli</taxon>
        <taxon>Lactobacillales</taxon>
        <taxon>Lactobacillaceae</taxon>
        <taxon>Lactiplantibacillus</taxon>
    </lineage>
</organism>
<reference evidence="1 2" key="1">
    <citation type="journal article" date="2015" name="Genome Announc.">
        <title>Expanding the biotechnology potential of lactobacilli through comparative genomics of 213 strains and associated genera.</title>
        <authorList>
            <person name="Sun Z."/>
            <person name="Harris H.M."/>
            <person name="McCann A."/>
            <person name="Guo C."/>
            <person name="Argimon S."/>
            <person name="Zhang W."/>
            <person name="Yang X."/>
            <person name="Jeffery I.B."/>
            <person name="Cooney J.C."/>
            <person name="Kagawa T.F."/>
            <person name="Liu W."/>
            <person name="Song Y."/>
            <person name="Salvetti E."/>
            <person name="Wrobel A."/>
            <person name="Rasinkangas P."/>
            <person name="Parkhill J."/>
            <person name="Rea M.C."/>
            <person name="O'Sullivan O."/>
            <person name="Ritari J."/>
            <person name="Douillard F.P."/>
            <person name="Paul Ross R."/>
            <person name="Yang R."/>
            <person name="Briner A.E."/>
            <person name="Felis G.E."/>
            <person name="de Vos W.M."/>
            <person name="Barrangou R."/>
            <person name="Klaenhammer T.R."/>
            <person name="Caufield P.W."/>
            <person name="Cui Y."/>
            <person name="Zhang H."/>
            <person name="O'Toole P.W."/>
        </authorList>
    </citation>
    <scope>NUCLEOTIDE SEQUENCE [LARGE SCALE GENOMIC DNA]</scope>
    <source>
        <strain evidence="1 2">LMG 26013</strain>
    </source>
</reference>
<gene>
    <name evidence="1" type="ORF">IV64_GL002776</name>
</gene>
<dbReference type="AlphaFoldDB" id="A0A0R2MBD8"/>
<comment type="caution">
    <text evidence="1">The sequence shown here is derived from an EMBL/GenBank/DDBJ whole genome shotgun (WGS) entry which is preliminary data.</text>
</comment>
<protein>
    <submittedName>
        <fullName evidence="1">Uncharacterized protein</fullName>
    </submittedName>
</protein>
<dbReference type="EMBL" id="JQCL01000057">
    <property type="protein sequence ID" value="KRO11077.1"/>
    <property type="molecule type" value="Genomic_DNA"/>
</dbReference>
<evidence type="ECO:0000313" key="1">
    <source>
        <dbReference type="EMBL" id="KRO11077.1"/>
    </source>
</evidence>
<evidence type="ECO:0000313" key="2">
    <source>
        <dbReference type="Proteomes" id="UP000051783"/>
    </source>
</evidence>
<dbReference type="Proteomes" id="UP000051783">
    <property type="component" value="Unassembled WGS sequence"/>
</dbReference>
<sequence>MGEKMEFLEKVAIILKRTLISTLVFKIKKRRIIALENGALKSKWPVQIRYIRTL</sequence>